<dbReference type="InterPro" id="IPR045851">
    <property type="entry name" value="AMP-bd_C_sf"/>
</dbReference>
<feature type="domain" description="ALG11 mannosyltransferase N-terminal" evidence="16">
    <location>
        <begin position="960"/>
        <end position="1148"/>
    </location>
</feature>
<feature type="compositionally biased region" description="Acidic residues" evidence="12">
    <location>
        <begin position="879"/>
        <end position="891"/>
    </location>
</feature>
<proteinExistence type="predicted"/>
<keyword evidence="6 17" id="KW-0808">Transferase</keyword>
<evidence type="ECO:0000256" key="11">
    <source>
        <dbReference type="ARBA" id="ARBA00045065"/>
    </source>
</evidence>
<evidence type="ECO:0000256" key="2">
    <source>
        <dbReference type="ARBA" id="ARBA00004922"/>
    </source>
</evidence>
<feature type="domain" description="AMP-dependent synthetase/ligase" evidence="13">
    <location>
        <begin position="35"/>
        <end position="399"/>
    </location>
</feature>
<organism evidence="17 18">
    <name type="scientific">Hondaea fermentalgiana</name>
    <dbReference type="NCBI Taxonomy" id="2315210"/>
    <lineage>
        <taxon>Eukaryota</taxon>
        <taxon>Sar</taxon>
        <taxon>Stramenopiles</taxon>
        <taxon>Bigyra</taxon>
        <taxon>Labyrinthulomycetes</taxon>
        <taxon>Thraustochytrida</taxon>
        <taxon>Thraustochytriidae</taxon>
        <taxon>Hondaea</taxon>
    </lineage>
</organism>
<dbReference type="InterPro" id="IPR013120">
    <property type="entry name" value="FAR_NAD-bd"/>
</dbReference>
<dbReference type="Pfam" id="PF00534">
    <property type="entry name" value="Glycos_transf_1"/>
    <property type="match status" value="1"/>
</dbReference>
<keyword evidence="5 17" id="KW-0328">Glycosyltransferase</keyword>
<evidence type="ECO:0000256" key="5">
    <source>
        <dbReference type="ARBA" id="ARBA00022676"/>
    </source>
</evidence>
<dbReference type="Gene3D" id="3.40.50.2000">
    <property type="entry name" value="Glycogen Phosphorylase B"/>
    <property type="match status" value="1"/>
</dbReference>
<name>A0A2R5G2J8_9STRA</name>
<dbReference type="InterPro" id="IPR000873">
    <property type="entry name" value="AMP-dep_synth/lig_dom"/>
</dbReference>
<reference evidence="17 18" key="1">
    <citation type="submission" date="2017-12" db="EMBL/GenBank/DDBJ databases">
        <title>Sequencing, de novo assembly and annotation of complete genome of a new Thraustochytrid species, strain FCC1311.</title>
        <authorList>
            <person name="Sedici K."/>
            <person name="Godart F."/>
            <person name="Aiese Cigliano R."/>
            <person name="Sanseverino W."/>
            <person name="Barakat M."/>
            <person name="Ortet P."/>
            <person name="Marechal E."/>
            <person name="Cagnac O."/>
            <person name="Amato A."/>
        </authorList>
    </citation>
    <scope>NUCLEOTIDE SEQUENCE [LARGE SCALE GENOMIC DNA]</scope>
</reference>
<dbReference type="EC" id="2.4.1.131" evidence="3"/>
<keyword evidence="7" id="KW-0812">Transmembrane</keyword>
<dbReference type="InterPro" id="IPR042099">
    <property type="entry name" value="ANL_N_sf"/>
</dbReference>
<evidence type="ECO:0000256" key="9">
    <source>
        <dbReference type="ARBA" id="ARBA00022989"/>
    </source>
</evidence>
<keyword evidence="10" id="KW-0472">Membrane</keyword>
<evidence type="ECO:0000259" key="14">
    <source>
        <dbReference type="Pfam" id="PF00534"/>
    </source>
</evidence>
<dbReference type="Gene3D" id="3.40.50.12780">
    <property type="entry name" value="N-terminal domain of ligase-like"/>
    <property type="match status" value="1"/>
</dbReference>
<dbReference type="InterPro" id="IPR031814">
    <property type="entry name" value="ALG11_N"/>
</dbReference>
<evidence type="ECO:0000256" key="6">
    <source>
        <dbReference type="ARBA" id="ARBA00022679"/>
    </source>
</evidence>
<gene>
    <name evidence="17" type="ORF">FCC1311_014632</name>
</gene>
<comment type="caution">
    <text evidence="17">The sequence shown here is derived from an EMBL/GenBank/DDBJ whole genome shotgun (WGS) entry which is preliminary data.</text>
</comment>
<dbReference type="SUPFAM" id="SSF51735">
    <property type="entry name" value="NAD(P)-binding Rossmann-fold domains"/>
    <property type="match status" value="1"/>
</dbReference>
<feature type="region of interest" description="Disordered" evidence="12">
    <location>
        <begin position="924"/>
        <end position="946"/>
    </location>
</feature>
<evidence type="ECO:0000259" key="13">
    <source>
        <dbReference type="Pfam" id="PF00501"/>
    </source>
</evidence>
<dbReference type="GO" id="GO:0004377">
    <property type="term" value="F:GDP-Man:Man(3)GlcNAc(2)-PP-Dol alpha-1,2-mannosyltransferase activity"/>
    <property type="evidence" value="ECO:0007669"/>
    <property type="project" value="UniProtKB-EC"/>
</dbReference>
<evidence type="ECO:0000256" key="10">
    <source>
        <dbReference type="ARBA" id="ARBA00023136"/>
    </source>
</evidence>
<dbReference type="PANTHER" id="PTHR45919:SF1">
    <property type="entry name" value="GDP-MAN:MAN(3)GLCNAC(2)-PP-DOL ALPHA-1,2-MANNOSYLTRANSFERASE"/>
    <property type="match status" value="1"/>
</dbReference>
<dbReference type="InterPro" id="IPR036291">
    <property type="entry name" value="NAD(P)-bd_dom_sf"/>
</dbReference>
<dbReference type="CDD" id="cd03806">
    <property type="entry name" value="GT4_ALG11-like"/>
    <property type="match status" value="1"/>
</dbReference>
<keyword evidence="9" id="KW-1133">Transmembrane helix</keyword>
<dbReference type="InterPro" id="IPR038013">
    <property type="entry name" value="ALG11"/>
</dbReference>
<comment type="pathway">
    <text evidence="2">Protein modification; protein glycosylation.</text>
</comment>
<dbReference type="EMBL" id="BEYU01000012">
    <property type="protein sequence ID" value="GBG25246.1"/>
    <property type="molecule type" value="Genomic_DNA"/>
</dbReference>
<dbReference type="InParanoid" id="A0A2R5G2J8"/>
<dbReference type="Proteomes" id="UP000241890">
    <property type="component" value="Unassembled WGS sequence"/>
</dbReference>
<dbReference type="Gene3D" id="3.40.50.720">
    <property type="entry name" value="NAD(P)-binding Rossmann-like Domain"/>
    <property type="match status" value="1"/>
</dbReference>
<feature type="region of interest" description="Disordered" evidence="12">
    <location>
        <begin position="864"/>
        <end position="906"/>
    </location>
</feature>
<evidence type="ECO:0000256" key="4">
    <source>
        <dbReference type="ARBA" id="ARBA00022018"/>
    </source>
</evidence>
<accession>A0A2R5G2J8</accession>
<comment type="catalytic activity">
    <reaction evidence="11">
        <text>an alpha-D-Man-(1-&gt;3)-[alpha-D-Man-(1-&gt;6)]-beta-D-Man-(1-&gt;4)-beta-D-GlcNAc-(1-&gt;4)-alpha-D-GlcNAc-diphospho-di-trans,poly-cis-dolichol + 2 GDP-alpha-D-mannose = an alpha-D-Man-(1-&gt;2)-alpha-D-Man-(1-&gt;2)-alpha-D-Man-(1-&gt;3)-[alpha-D-Man-(1-&gt;6)]-beta-D-Man-(1-&gt;4)-beta-D-GlcNAc-(1-&gt;4)-alpha-D-GlcNAc-diphospho-di-trans,poly-cis-dolichol + 2 GDP + 2 H(+)</text>
        <dbReference type="Rhea" id="RHEA:29523"/>
        <dbReference type="Rhea" id="RHEA-COMP:19515"/>
        <dbReference type="Rhea" id="RHEA-COMP:19516"/>
        <dbReference type="ChEBI" id="CHEBI:15378"/>
        <dbReference type="ChEBI" id="CHEBI:57527"/>
        <dbReference type="ChEBI" id="CHEBI:58189"/>
        <dbReference type="ChEBI" id="CHEBI:132511"/>
        <dbReference type="ChEBI" id="CHEBI:132515"/>
        <dbReference type="EC" id="2.4.1.131"/>
    </reaction>
    <physiologicalReaction direction="left-to-right" evidence="11">
        <dbReference type="Rhea" id="RHEA:29524"/>
    </physiologicalReaction>
</comment>
<dbReference type="Pfam" id="PF07993">
    <property type="entry name" value="NAD_binding_4"/>
    <property type="match status" value="1"/>
</dbReference>
<dbReference type="OrthoDB" id="2276068at2759"/>
<evidence type="ECO:0000256" key="12">
    <source>
        <dbReference type="SAM" id="MobiDB-lite"/>
    </source>
</evidence>
<keyword evidence="18" id="KW-1185">Reference proteome</keyword>
<feature type="domain" description="Glycosyl transferase family 1" evidence="14">
    <location>
        <begin position="1164"/>
        <end position="1326"/>
    </location>
</feature>
<evidence type="ECO:0000256" key="7">
    <source>
        <dbReference type="ARBA" id="ARBA00022692"/>
    </source>
</evidence>
<keyword evidence="8" id="KW-0256">Endoplasmic reticulum</keyword>
<evidence type="ECO:0000259" key="15">
    <source>
        <dbReference type="Pfam" id="PF07993"/>
    </source>
</evidence>
<dbReference type="InterPro" id="IPR001296">
    <property type="entry name" value="Glyco_trans_1"/>
</dbReference>
<dbReference type="GO" id="GO:0005789">
    <property type="term" value="C:endoplasmic reticulum membrane"/>
    <property type="evidence" value="ECO:0007669"/>
    <property type="project" value="UniProtKB-SubCell"/>
</dbReference>
<evidence type="ECO:0000256" key="8">
    <source>
        <dbReference type="ARBA" id="ARBA00022824"/>
    </source>
</evidence>
<evidence type="ECO:0000313" key="17">
    <source>
        <dbReference type="EMBL" id="GBG25246.1"/>
    </source>
</evidence>
<dbReference type="PANTHER" id="PTHR45919">
    <property type="entry name" value="GDP-MAN:MAN(3)GLCNAC(2)-PP-DOL ALPHA-1,2-MANNOSYLTRANSFERASE"/>
    <property type="match status" value="1"/>
</dbReference>
<dbReference type="Gene3D" id="3.30.300.30">
    <property type="match status" value="1"/>
</dbReference>
<dbReference type="SUPFAM" id="SSF53756">
    <property type="entry name" value="UDP-Glycosyltransferase/glycogen phosphorylase"/>
    <property type="match status" value="1"/>
</dbReference>
<protein>
    <recommendedName>
        <fullName evidence="4">GDP-Man:Man(3)GlcNAc(2)-PP-Dol alpha-1,2-mannosyltransferase</fullName>
        <ecNumber evidence="3">2.4.1.131</ecNumber>
    </recommendedName>
</protein>
<dbReference type="GO" id="GO:0006487">
    <property type="term" value="P:protein N-linked glycosylation"/>
    <property type="evidence" value="ECO:0007669"/>
    <property type="project" value="TreeGrafter"/>
</dbReference>
<comment type="subcellular location">
    <subcellularLocation>
        <location evidence="1">Endoplasmic reticulum membrane</location>
        <topology evidence="1">Single-pass membrane protein</topology>
    </subcellularLocation>
</comment>
<evidence type="ECO:0000256" key="3">
    <source>
        <dbReference type="ARBA" id="ARBA00012645"/>
    </source>
</evidence>
<sequence length="1366" mass="148045">MAAITTTTAKKNLAAAITASLRAHKERPALLPCKWHAQDCERKDASCAATATVSHGDLDVVTTSLARGLRKRGVRQGDVVAVALEGNDLVFAYVAVLKAGAIFCPLGGADFFDDNKKAQRVAAVLGLGPASWQKQLHKPSGHFANSSKSLTVKWLTLRQVSDVSEGVPGDEICGVSVPIDDPQNDQDLAGLRSDPRDPVHIIFTSGTSRAGEAKAVMCDHLGSLYSHEHRNSVLKPREDDIMGAALFGIWDVAATLLCGGATVMLPSAICKSPRDLATAIEESGVTRIMLTPSLAAQVCPLLRNSASSSLREVTLCGEKASADLVRRILSDLGPCGSVVNLYSLSEAHDVAMARWRKDDVLTKSLTDPLHLNVFPQVRVQVSDQGELVVCGDHVALGYYPGRTDAAGSADPVFSTDPDSGIRCYQTGDAGTTVDEGRRIRVDGRLESSKEIKVHGFRVDLDVYEQEVLAALDEVRSCAVLFDEASNALHMYVVPLNLNTIVEQAVIEGIRHARIIPLPSRVVLLDSLPCKPGSGKLDVNALVDLGASHAVDQRVVASPSGDDLEMEIAQLMAKECRVALVTGACGFLGAPTVIRLVKMGWKVYCLSRQDIPSAEELWTALSRYLSPGQFAEEKGLVLAGMAVPVRGRLRDLPQGKVHGLPSSAYVDCVIHLAGRIDAFAGYAAHREDNVEGTRAVLEYVGKQRPHPRVVLASSSAALPPQGSEAAKSVDMWPPVLLHRQGTVASMLTSHLYNGVYEGYAQSKWVVEQIFADALGRGLEGVIVRASHIAPQSALHMCQLEELAPERHVHLMALVDYAATGLLLQPPIPLPSSCPVSFAFVNEVAELFAALASKCESQSEILPRLVPPVSGSFDDGRDDASNENDDDDDDDGDGEHQHRGGSKVCKMRSEAAKTLSTRVDGKEVLACEEEGEEQRPIFSDSGQTRNSRRPSSHVLALLSVGLWFAVKALLDTDPSVRVVIYAREGAGSPASILERAGARFGVKGLDTARIDFLTLQWEHLLEAKTYPRLTLLGQSLGSIVVGAEALSKLVPDVFVDTIGYAFTYPLAWACGCRVVCYTHYPTMSTDMLDHVWAQRPSYNNDEAVAGSVVNSRAKYLYYRAFCLAYWVAGRFAEVAIVNSSWTKSHIDSLWGRDALVVFPPCGIDEFQASCKRQRDRVIVSLGQFRPEKDHRLQIRTLAGIKARLAGGKRDPPRLVLYGSCRNEEDQARVEELRAFAARHDVGDLVEFELNVPFEELKERMGSALLGIHTMWNEHFGIALVEMMAAGVILVAHDSGGPKADIVRHGETGYLASSVDEYVDAFMSVLDLHDGQSDEALDSMRTRAQESLDRFSEPSFLVAWTAATRPLLL</sequence>
<dbReference type="SUPFAM" id="SSF56801">
    <property type="entry name" value="Acetyl-CoA synthetase-like"/>
    <property type="match status" value="1"/>
</dbReference>
<evidence type="ECO:0000313" key="18">
    <source>
        <dbReference type="Proteomes" id="UP000241890"/>
    </source>
</evidence>
<dbReference type="Pfam" id="PF00501">
    <property type="entry name" value="AMP-binding"/>
    <property type="match status" value="1"/>
</dbReference>
<feature type="domain" description="Thioester reductase (TE)" evidence="15">
    <location>
        <begin position="580"/>
        <end position="792"/>
    </location>
</feature>
<evidence type="ECO:0000256" key="1">
    <source>
        <dbReference type="ARBA" id="ARBA00004389"/>
    </source>
</evidence>
<evidence type="ECO:0000259" key="16">
    <source>
        <dbReference type="Pfam" id="PF15924"/>
    </source>
</evidence>
<dbReference type="Pfam" id="PF15924">
    <property type="entry name" value="ALG11_N"/>
    <property type="match status" value="1"/>
</dbReference>